<evidence type="ECO:0000313" key="4">
    <source>
        <dbReference type="Proteomes" id="UP000231139"/>
    </source>
</evidence>
<dbReference type="InterPro" id="IPR013324">
    <property type="entry name" value="RNA_pol_sigma_r3/r4-like"/>
</dbReference>
<gene>
    <name evidence="3" type="ORF">COV62_01470</name>
</gene>
<dbReference type="Pfam" id="PF05066">
    <property type="entry name" value="HARE-HTH"/>
    <property type="match status" value="1"/>
</dbReference>
<evidence type="ECO:0000259" key="2">
    <source>
        <dbReference type="PROSITE" id="PS51913"/>
    </source>
</evidence>
<reference evidence="3 4" key="1">
    <citation type="submission" date="2017-09" db="EMBL/GenBank/DDBJ databases">
        <title>Depth-based differentiation of microbial function through sediment-hosted aquifers and enrichment of novel symbionts in the deep terrestrial subsurface.</title>
        <authorList>
            <person name="Probst A.J."/>
            <person name="Ladd B."/>
            <person name="Jarett J.K."/>
            <person name="Geller-Mcgrath D.E."/>
            <person name="Sieber C.M."/>
            <person name="Emerson J.B."/>
            <person name="Anantharaman K."/>
            <person name="Thomas B.C."/>
            <person name="Malmstrom R."/>
            <person name="Stieglmeier M."/>
            <person name="Klingl A."/>
            <person name="Woyke T."/>
            <person name="Ryan C.M."/>
            <person name="Banfield J.F."/>
        </authorList>
    </citation>
    <scope>NUCLEOTIDE SEQUENCE [LARGE SCALE GENOMIC DNA]</scope>
    <source>
        <strain evidence="3">CG11_big_fil_rev_8_21_14_0_20_35_11</strain>
    </source>
</reference>
<organism evidence="3 4">
    <name type="scientific">Candidatus Nealsonbacteria bacterium CG11_big_fil_rev_8_21_14_0_20_35_11</name>
    <dbReference type="NCBI Taxonomy" id="1974713"/>
    <lineage>
        <taxon>Bacteria</taxon>
        <taxon>Candidatus Nealsoniibacteriota</taxon>
    </lineage>
</organism>
<dbReference type="PRINTS" id="PR00046">
    <property type="entry name" value="SIGMA70FCT"/>
</dbReference>
<dbReference type="EMBL" id="PCWK01000038">
    <property type="protein sequence ID" value="PIR02437.1"/>
    <property type="molecule type" value="Genomic_DNA"/>
</dbReference>
<dbReference type="InterPro" id="IPR007630">
    <property type="entry name" value="RNA_pol_sigma70_r4"/>
</dbReference>
<dbReference type="Pfam" id="PF04545">
    <property type="entry name" value="Sigma70_r4"/>
    <property type="match status" value="1"/>
</dbReference>
<comment type="caution">
    <text evidence="3">The sequence shown here is derived from an EMBL/GenBank/DDBJ whole genome shotgun (WGS) entry which is preliminary data.</text>
</comment>
<dbReference type="PANTHER" id="PTHR30603">
    <property type="entry name" value="RNA POLYMERASE SIGMA FACTOR RPO"/>
    <property type="match status" value="1"/>
</dbReference>
<dbReference type="InterPro" id="IPR050239">
    <property type="entry name" value="Sigma-70_RNA_pol_init_factors"/>
</dbReference>
<keyword evidence="1" id="KW-0804">Transcription</keyword>
<dbReference type="Gene3D" id="1.10.10.10">
    <property type="entry name" value="Winged helix-like DNA-binding domain superfamily/Winged helix DNA-binding domain"/>
    <property type="match status" value="1"/>
</dbReference>
<dbReference type="PROSITE" id="PS51913">
    <property type="entry name" value="HTH_HARE"/>
    <property type="match status" value="1"/>
</dbReference>
<accession>A0A2H0N0J8</accession>
<dbReference type="Proteomes" id="UP000231139">
    <property type="component" value="Unassembled WGS sequence"/>
</dbReference>
<dbReference type="SUPFAM" id="SSF88659">
    <property type="entry name" value="Sigma3 and sigma4 domains of RNA polymerase sigma factors"/>
    <property type="match status" value="1"/>
</dbReference>
<feature type="domain" description="HTH HARE-type" evidence="2">
    <location>
        <begin position="219"/>
        <end position="290"/>
    </location>
</feature>
<evidence type="ECO:0000313" key="3">
    <source>
        <dbReference type="EMBL" id="PIR02437.1"/>
    </source>
</evidence>
<dbReference type="InterPro" id="IPR038087">
    <property type="entry name" value="RNAP_delta_N_dom_sf"/>
</dbReference>
<sequence length="355" mass="41568">MTSSFQKISERLLENFSPRSKDIILRRFGLEESQTPETLESIGRDYSLSRERVRQIEKDALNKIKIKIQDLKVKPDFSQLESKILKELRNNGNLKREDKLFESLTEETSKNFVYFILTLSNSFQRVPPDEKFYALRTSEKNSVNFAKDICERFVKKFEQVQIPLTLRQLFTIYQKEIQKRTKIPLKENIFLSYLGISKEISSTLDGKFGLKTWPEVNPKTIKDKIFLVFKQEKKPLHFSEIASLIEELNKQLNAGEPGLKLAHQQTVHNELIKNPNFTLVGRGTYALKEWGYEPGQVKDIIFKVLKSSRNSLSKEEVVEAVFQQRLVKKSTILLNLQNKELFLRDEWGKYKIREA</sequence>
<proteinExistence type="predicted"/>
<dbReference type="Gene3D" id="1.10.10.1250">
    <property type="entry name" value="RNA polymerase, subunit delta, N-terminal domain"/>
    <property type="match status" value="1"/>
</dbReference>
<dbReference type="AlphaFoldDB" id="A0A2H0N0J8"/>
<dbReference type="InterPro" id="IPR007759">
    <property type="entry name" value="Asxl_HARE-HTH"/>
</dbReference>
<dbReference type="GO" id="GO:0003700">
    <property type="term" value="F:DNA-binding transcription factor activity"/>
    <property type="evidence" value="ECO:0007669"/>
    <property type="project" value="InterPro"/>
</dbReference>
<name>A0A2H0N0J8_9BACT</name>
<dbReference type="PANTHER" id="PTHR30603:SF60">
    <property type="entry name" value="RNA POLYMERASE SIGMA FACTOR RPOD"/>
    <property type="match status" value="1"/>
</dbReference>
<dbReference type="InterPro" id="IPR036388">
    <property type="entry name" value="WH-like_DNA-bd_sf"/>
</dbReference>
<dbReference type="InterPro" id="IPR000943">
    <property type="entry name" value="RNA_pol_sigma70"/>
</dbReference>
<evidence type="ECO:0000256" key="1">
    <source>
        <dbReference type="ARBA" id="ARBA00023163"/>
    </source>
</evidence>
<dbReference type="GO" id="GO:0006352">
    <property type="term" value="P:DNA-templated transcription initiation"/>
    <property type="evidence" value="ECO:0007669"/>
    <property type="project" value="InterPro"/>
</dbReference>
<protein>
    <recommendedName>
        <fullName evidence="2">HTH HARE-type domain-containing protein</fullName>
    </recommendedName>
</protein>